<name>A0A7C7DD30_9FIRM</name>
<dbReference type="InterPro" id="IPR051161">
    <property type="entry name" value="Mannose-6P_isomerase_type2"/>
</dbReference>
<organism evidence="3 4">
    <name type="scientific">Desulfitobacterium dehalogenans</name>
    <dbReference type="NCBI Taxonomy" id="36854"/>
    <lineage>
        <taxon>Bacteria</taxon>
        <taxon>Bacillati</taxon>
        <taxon>Bacillota</taxon>
        <taxon>Clostridia</taxon>
        <taxon>Eubacteriales</taxon>
        <taxon>Desulfitobacteriaceae</taxon>
        <taxon>Desulfitobacterium</taxon>
    </lineage>
</organism>
<dbReference type="InterPro" id="IPR014710">
    <property type="entry name" value="RmlC-like_jellyroll"/>
</dbReference>
<dbReference type="CDD" id="cd02213">
    <property type="entry name" value="cupin_PMI_typeII_C"/>
    <property type="match status" value="1"/>
</dbReference>
<keyword evidence="3" id="KW-0808">Transferase</keyword>
<dbReference type="SUPFAM" id="SSF53448">
    <property type="entry name" value="Nucleotide-diphospho-sugar transferases"/>
    <property type="match status" value="1"/>
</dbReference>
<dbReference type="InterPro" id="IPR011051">
    <property type="entry name" value="RmlC_Cupin_sf"/>
</dbReference>
<gene>
    <name evidence="3" type="ORF">GX523_19345</name>
</gene>
<dbReference type="Gene3D" id="2.60.120.10">
    <property type="entry name" value="Jelly Rolls"/>
    <property type="match status" value="1"/>
</dbReference>
<dbReference type="PANTHER" id="PTHR46390">
    <property type="entry name" value="MANNOSE-1-PHOSPHATE GUANYLYLTRANSFERASE"/>
    <property type="match status" value="1"/>
</dbReference>
<feature type="domain" description="Nucleotidyl transferase" evidence="1">
    <location>
        <begin position="4"/>
        <end position="266"/>
    </location>
</feature>
<dbReference type="Proteomes" id="UP000553059">
    <property type="component" value="Unassembled WGS sequence"/>
</dbReference>
<dbReference type="AlphaFoldDB" id="A0A7C7DD30"/>
<sequence>MQLILLSGGAGKRLWPISNPARPKQFVKILQNQEGQTESMAQRVWRQLHAKGLASSALIACCESHTDNLTSQLSPEIKVVCEPEQRDTFPAIALACSYLHTREDLHEDEVVIVAPIDTYVEENFFDNYRELARLLTEEHGEVGLIGIAPTLPSSSFGYMVPSTEAAGSDFFKIERFVEKPQPKVAEKIINEGALWNSGVFAFKLGFILNWLNSHNFPTQYEDLRHCYSSLPKTSFDYEVLENSSQIIAVKYEGNWLDLGTWKTLTAILPLTIGQGRISPDSVNTHIINELDIPILTLGTSDIVVAAGPDGILVADKDSSPRLKDFTGAYQNRPRYEERRWGWYHVLDHTKSLDGYEVLTKKLHLHHDKCLSYQVHGMRTEVWTITSGNGLFACDDKIYPVKSGDVLHIPGGTKHGLKAITDLELIEVQSGINLIEEDITRIYLSWEEVVKHCTH</sequence>
<evidence type="ECO:0000259" key="1">
    <source>
        <dbReference type="Pfam" id="PF00483"/>
    </source>
</evidence>
<dbReference type="GO" id="GO:0009298">
    <property type="term" value="P:GDP-mannose biosynthetic process"/>
    <property type="evidence" value="ECO:0007669"/>
    <property type="project" value="TreeGrafter"/>
</dbReference>
<comment type="caution">
    <text evidence="3">The sequence shown here is derived from an EMBL/GenBank/DDBJ whole genome shotgun (WGS) entry which is preliminary data.</text>
</comment>
<dbReference type="GO" id="GO:0004475">
    <property type="term" value="F:mannose-1-phosphate guanylyltransferase (GTP) activity"/>
    <property type="evidence" value="ECO:0007669"/>
    <property type="project" value="TreeGrafter"/>
</dbReference>
<evidence type="ECO:0000313" key="3">
    <source>
        <dbReference type="EMBL" id="HHY28860.1"/>
    </source>
</evidence>
<dbReference type="InterPro" id="IPR029044">
    <property type="entry name" value="Nucleotide-diphossugar_trans"/>
</dbReference>
<evidence type="ECO:0000259" key="2">
    <source>
        <dbReference type="Pfam" id="PF01050"/>
    </source>
</evidence>
<keyword evidence="3" id="KW-0548">Nucleotidyltransferase</keyword>
<dbReference type="PANTHER" id="PTHR46390:SF1">
    <property type="entry name" value="MANNOSE-1-PHOSPHATE GUANYLYLTRANSFERASE"/>
    <property type="match status" value="1"/>
</dbReference>
<dbReference type="EMBL" id="DUTF01000408">
    <property type="protein sequence ID" value="HHY28860.1"/>
    <property type="molecule type" value="Genomic_DNA"/>
</dbReference>
<dbReference type="Gene3D" id="3.90.550.10">
    <property type="entry name" value="Spore Coat Polysaccharide Biosynthesis Protein SpsA, Chain A"/>
    <property type="match status" value="1"/>
</dbReference>
<dbReference type="SUPFAM" id="SSF51182">
    <property type="entry name" value="RmlC-like cupins"/>
    <property type="match status" value="1"/>
</dbReference>
<evidence type="ECO:0000313" key="4">
    <source>
        <dbReference type="Proteomes" id="UP000553059"/>
    </source>
</evidence>
<reference evidence="3 4" key="1">
    <citation type="journal article" date="2020" name="Biotechnol. Biofuels">
        <title>New insights from the biogas microbiome by comprehensive genome-resolved metagenomics of nearly 1600 species originating from multiple anaerobic digesters.</title>
        <authorList>
            <person name="Campanaro S."/>
            <person name="Treu L."/>
            <person name="Rodriguez-R L.M."/>
            <person name="Kovalovszki A."/>
            <person name="Ziels R.M."/>
            <person name="Maus I."/>
            <person name="Zhu X."/>
            <person name="Kougias P.G."/>
            <person name="Basile A."/>
            <person name="Luo G."/>
            <person name="Schluter A."/>
            <person name="Konstantinidis K.T."/>
            <person name="Angelidaki I."/>
        </authorList>
    </citation>
    <scope>NUCLEOTIDE SEQUENCE [LARGE SCALE GENOMIC DNA]</scope>
    <source>
        <strain evidence="3">AS05jafATM_4</strain>
    </source>
</reference>
<dbReference type="GO" id="GO:0005976">
    <property type="term" value="P:polysaccharide metabolic process"/>
    <property type="evidence" value="ECO:0007669"/>
    <property type="project" value="InterPro"/>
</dbReference>
<protein>
    <submittedName>
        <fullName evidence="3">Mannose-1-phosphate guanylyltransferase</fullName>
    </submittedName>
</protein>
<dbReference type="Pfam" id="PF01050">
    <property type="entry name" value="MannoseP_isomer"/>
    <property type="match status" value="1"/>
</dbReference>
<dbReference type="InterPro" id="IPR001538">
    <property type="entry name" value="Man6P_isomerase-2_C"/>
</dbReference>
<feature type="domain" description="Mannose-6-phosphate isomerase type II C-terminal" evidence="2">
    <location>
        <begin position="338"/>
        <end position="441"/>
    </location>
</feature>
<proteinExistence type="predicted"/>
<dbReference type="InterPro" id="IPR005835">
    <property type="entry name" value="NTP_transferase_dom"/>
</dbReference>
<accession>A0A7C7DD30</accession>
<dbReference type="Pfam" id="PF00483">
    <property type="entry name" value="NTP_transferase"/>
    <property type="match status" value="1"/>
</dbReference>